<feature type="region of interest" description="Disordered" evidence="1">
    <location>
        <begin position="676"/>
        <end position="719"/>
    </location>
</feature>
<dbReference type="KEGG" id="rsin:B6N60_00247"/>
<evidence type="ECO:0000313" key="3">
    <source>
        <dbReference type="EMBL" id="QXE21570.1"/>
    </source>
</evidence>
<feature type="region of interest" description="Disordered" evidence="1">
    <location>
        <begin position="564"/>
        <end position="609"/>
    </location>
</feature>
<evidence type="ECO:0000259" key="2">
    <source>
        <dbReference type="SMART" id="SM00912"/>
    </source>
</evidence>
<dbReference type="NCBIfam" id="TIGR01901">
    <property type="entry name" value="adhes_NPXG"/>
    <property type="match status" value="1"/>
</dbReference>
<feature type="compositionally biased region" description="Polar residues" evidence="1">
    <location>
        <begin position="704"/>
        <end position="719"/>
    </location>
</feature>
<dbReference type="EMBL" id="CP021056">
    <property type="protein sequence ID" value="QXE21570.1"/>
    <property type="molecule type" value="Genomic_DNA"/>
</dbReference>
<reference evidence="3" key="1">
    <citation type="submission" date="2017-04" db="EMBL/GenBank/DDBJ databases">
        <title>Genome deletions in a multicellular cyanobacterial endosymbiont for morphological adaptation in marine diatoms.</title>
        <authorList>
            <person name="Wang Y."/>
            <person name="Gao H."/>
            <person name="Li R."/>
            <person name="Xu X."/>
        </authorList>
    </citation>
    <scope>NUCLEOTIDE SEQUENCE</scope>
    <source>
        <strain evidence="3">FACHB 800</strain>
    </source>
</reference>
<feature type="compositionally biased region" description="Low complexity" evidence="1">
    <location>
        <begin position="585"/>
        <end position="594"/>
    </location>
</feature>
<name>A0A975Y2Y7_9NOST</name>
<sequence>MWIVPQWQRLVNLQIAIGLFANGILANCPSVLAQIKPDNTLGQENSVINKVDNLKDLITGGATRGANLFHSFDNFNVGTGKSVYFANPGGIENILTRVTGGNASNILGKLGVEGTANLFLINPQGIYFGKDASLDIKGSFTATTADAIKLGESGLFSATEPAKSNLLNIQPGALFANAIKNQQAKIENQANLITGKDLKFVSSNINSSGVLSAPHGKIELASTGNIQINQLTAQVARLTANQNIHYGNISIVADDNTADSSINPILSLTAGKQITGTGNITTTAPGLLVNLQAKDNINIKDISSKGGNINIISENGDIITRILDTTYNIYQTTTIDIDEGGTFTGFGEFTFNSDLIDPIKEVKVRLSASNVISNSRITLYSSVLFLRLINSTENNLANFQDTLLTDSGSTPISSGSTPFNGIFQPDEPLAILNRRNPNGTWNLSIFSYENNNSANTAPTVYKAGDIAPWGIATGTQLIITTSRSLGAGGNVNLKAGGKISTGDINSSSNVNAGLINLKTNDNITTGNINSSSILGNGGNIALITNKGNITTRNLDSSTYSQVRNTGNGGGMTLSAGGDITTQNLDSSSSSDSGNAGNGGGMTLSAGGNITTQNLNSSSFSDSGIAGNGGRMILSAGGDITTQNLDSSSSSFSGTAGNGGGMALSAGENITTQTLNSSSVTSFSASELGNTGNGGGMTLTAGGDISTQDLNSSSFSRKEQ</sequence>
<feature type="compositionally biased region" description="Polar residues" evidence="1">
    <location>
        <begin position="676"/>
        <end position="686"/>
    </location>
</feature>
<dbReference type="Pfam" id="PF05860">
    <property type="entry name" value="TPS"/>
    <property type="match status" value="1"/>
</dbReference>
<accession>A0A975Y2Y7</accession>
<feature type="domain" description="Filamentous haemagglutinin FhaB/tRNA nuclease CdiA-like TPS" evidence="2">
    <location>
        <begin position="38"/>
        <end position="151"/>
    </location>
</feature>
<dbReference type="AlphaFoldDB" id="A0A975Y2Y7"/>
<dbReference type="InterPro" id="IPR008638">
    <property type="entry name" value="FhaB/CdiA-like_TPS"/>
</dbReference>
<organism evidence="3 4">
    <name type="scientific">Richelia sinica FACHB-800</name>
    <dbReference type="NCBI Taxonomy" id="1357546"/>
    <lineage>
        <taxon>Bacteria</taxon>
        <taxon>Bacillati</taxon>
        <taxon>Cyanobacteriota</taxon>
        <taxon>Cyanophyceae</taxon>
        <taxon>Nostocales</taxon>
        <taxon>Nostocaceae</taxon>
        <taxon>Richelia</taxon>
    </lineage>
</organism>
<feature type="region of interest" description="Disordered" evidence="1">
    <location>
        <begin position="644"/>
        <end position="664"/>
    </location>
</feature>
<evidence type="ECO:0000313" key="4">
    <source>
        <dbReference type="Proteomes" id="UP000683511"/>
    </source>
</evidence>
<dbReference type="SMART" id="SM00912">
    <property type="entry name" value="Haemagg_act"/>
    <property type="match status" value="1"/>
</dbReference>
<protein>
    <submittedName>
        <fullName evidence="3">Filamentous hemagglutinin family outer membrane protein</fullName>
    </submittedName>
</protein>
<evidence type="ECO:0000256" key="1">
    <source>
        <dbReference type="SAM" id="MobiDB-lite"/>
    </source>
</evidence>
<proteinExistence type="predicted"/>
<gene>
    <name evidence="3" type="ORF">B6N60_00247</name>
</gene>
<dbReference type="Proteomes" id="UP000683511">
    <property type="component" value="Chromosome"/>
</dbReference>
<keyword evidence="4" id="KW-1185">Reference proteome</keyword>
<dbReference type="RefSeq" id="WP_217312857.1">
    <property type="nucleotide sequence ID" value="NZ_CP021056.1"/>
</dbReference>